<proteinExistence type="predicted"/>
<reference evidence="2 3" key="1">
    <citation type="journal article" date="2017" name="Plant Biotechnol. J.">
        <title>A comprehensive draft genome sequence for lupin (Lupinus angustifolius), an emerging health food: insights into plant-microbe interactions and legume evolution.</title>
        <authorList>
            <person name="Hane J.K."/>
            <person name="Ming Y."/>
            <person name="Kamphuis L.G."/>
            <person name="Nelson M.N."/>
            <person name="Garg G."/>
            <person name="Atkins C.A."/>
            <person name="Bayer P.E."/>
            <person name="Bravo A."/>
            <person name="Bringans S."/>
            <person name="Cannon S."/>
            <person name="Edwards D."/>
            <person name="Foley R."/>
            <person name="Gao L.L."/>
            <person name="Harrison M.J."/>
            <person name="Huang W."/>
            <person name="Hurgobin B."/>
            <person name="Li S."/>
            <person name="Liu C.W."/>
            <person name="McGrath A."/>
            <person name="Morahan G."/>
            <person name="Murray J."/>
            <person name="Weller J."/>
            <person name="Jian J."/>
            <person name="Singh K.B."/>
        </authorList>
    </citation>
    <scope>NUCLEOTIDE SEQUENCE [LARGE SCALE GENOMIC DNA]</scope>
    <source>
        <strain evidence="3">cv. Tanjil</strain>
        <tissue evidence="2">Whole plant</tissue>
    </source>
</reference>
<keyword evidence="3" id="KW-1185">Reference proteome</keyword>
<feature type="region of interest" description="Disordered" evidence="1">
    <location>
        <begin position="1"/>
        <end position="26"/>
    </location>
</feature>
<feature type="region of interest" description="Disordered" evidence="1">
    <location>
        <begin position="51"/>
        <end position="76"/>
    </location>
</feature>
<dbReference type="EMBL" id="CM007364">
    <property type="protein sequence ID" value="OIW13104.1"/>
    <property type="molecule type" value="Genomic_DNA"/>
</dbReference>
<dbReference type="Proteomes" id="UP000188354">
    <property type="component" value="Chromosome LG04"/>
</dbReference>
<name>A0A4P1RLP9_LUPAN</name>
<dbReference type="Gramene" id="OIW13104">
    <property type="protein sequence ID" value="OIW13104"/>
    <property type="gene ID" value="TanjilG_08137"/>
</dbReference>
<organism evidence="2 3">
    <name type="scientific">Lupinus angustifolius</name>
    <name type="common">Narrow-leaved blue lupine</name>
    <dbReference type="NCBI Taxonomy" id="3871"/>
    <lineage>
        <taxon>Eukaryota</taxon>
        <taxon>Viridiplantae</taxon>
        <taxon>Streptophyta</taxon>
        <taxon>Embryophyta</taxon>
        <taxon>Tracheophyta</taxon>
        <taxon>Spermatophyta</taxon>
        <taxon>Magnoliopsida</taxon>
        <taxon>eudicotyledons</taxon>
        <taxon>Gunneridae</taxon>
        <taxon>Pentapetalae</taxon>
        <taxon>rosids</taxon>
        <taxon>fabids</taxon>
        <taxon>Fabales</taxon>
        <taxon>Fabaceae</taxon>
        <taxon>Papilionoideae</taxon>
        <taxon>50 kb inversion clade</taxon>
        <taxon>genistoids sensu lato</taxon>
        <taxon>core genistoids</taxon>
        <taxon>Genisteae</taxon>
        <taxon>Lupinus</taxon>
    </lineage>
</organism>
<feature type="compositionally biased region" description="Basic and acidic residues" evidence="1">
    <location>
        <begin position="8"/>
        <end position="20"/>
    </location>
</feature>
<sequence>MAKTNANMHKDEHGAPRLETRSNTNVSNVLVDAPSIAVDVPKIVPHASSLAVDAPRIVSDAPTSDQETHVDLPKSSQASPITRFTYCLTVPIVTVPDCPKPSGLMNQ</sequence>
<dbReference type="AlphaFoldDB" id="A0A4P1RLP9"/>
<protein>
    <submittedName>
        <fullName evidence="2">Uncharacterized protein</fullName>
    </submittedName>
</protein>
<accession>A0A4P1RLP9</accession>
<evidence type="ECO:0000256" key="1">
    <source>
        <dbReference type="SAM" id="MobiDB-lite"/>
    </source>
</evidence>
<evidence type="ECO:0000313" key="2">
    <source>
        <dbReference type="EMBL" id="OIW13104.1"/>
    </source>
</evidence>
<gene>
    <name evidence="2" type="ORF">TanjilG_08137</name>
</gene>
<evidence type="ECO:0000313" key="3">
    <source>
        <dbReference type="Proteomes" id="UP000188354"/>
    </source>
</evidence>